<dbReference type="InterPro" id="IPR015943">
    <property type="entry name" value="WD40/YVTN_repeat-like_dom_sf"/>
</dbReference>
<organism evidence="1">
    <name type="scientific">marine metagenome</name>
    <dbReference type="NCBI Taxonomy" id="408172"/>
    <lineage>
        <taxon>unclassified sequences</taxon>
        <taxon>metagenomes</taxon>
        <taxon>ecological metagenomes</taxon>
    </lineage>
</organism>
<dbReference type="Gene3D" id="2.130.10.10">
    <property type="entry name" value="YVTN repeat-like/Quinoprotein amine dehydrogenase"/>
    <property type="match status" value="1"/>
</dbReference>
<evidence type="ECO:0008006" key="2">
    <source>
        <dbReference type="Google" id="ProtNLM"/>
    </source>
</evidence>
<sequence>VAEGAKWTVDPFTVAEEKAKPFKVGTQLYNDIHAMALAGNGRLYIVHKDGRLKIFKTADGSIVAERKVPAPMWDGLAIAENKVFLSTLTGTVLCLGNNSK</sequence>
<dbReference type="EMBL" id="UINC01207845">
    <property type="protein sequence ID" value="SVE30117.1"/>
    <property type="molecule type" value="Genomic_DNA"/>
</dbReference>
<proteinExistence type="predicted"/>
<name>A0A383CCN0_9ZZZZ</name>
<dbReference type="SUPFAM" id="SSF50998">
    <property type="entry name" value="Quinoprotein alcohol dehydrogenase-like"/>
    <property type="match status" value="1"/>
</dbReference>
<protein>
    <recommendedName>
        <fullName evidence="2">SMP-30/Gluconolactonase/LRE-like region domain-containing protein</fullName>
    </recommendedName>
</protein>
<dbReference type="InterPro" id="IPR011047">
    <property type="entry name" value="Quinoprotein_ADH-like_sf"/>
</dbReference>
<dbReference type="AlphaFoldDB" id="A0A383CCN0"/>
<gene>
    <name evidence="1" type="ORF">METZ01_LOCUS482971</name>
</gene>
<feature type="non-terminal residue" evidence="1">
    <location>
        <position position="1"/>
    </location>
</feature>
<reference evidence="1" key="1">
    <citation type="submission" date="2018-05" db="EMBL/GenBank/DDBJ databases">
        <authorList>
            <person name="Lanie J.A."/>
            <person name="Ng W.-L."/>
            <person name="Kazmierczak K.M."/>
            <person name="Andrzejewski T.M."/>
            <person name="Davidsen T.M."/>
            <person name="Wayne K.J."/>
            <person name="Tettelin H."/>
            <person name="Glass J.I."/>
            <person name="Rusch D."/>
            <person name="Podicherti R."/>
            <person name="Tsui H.-C.T."/>
            <person name="Winkler M.E."/>
        </authorList>
    </citation>
    <scope>NUCLEOTIDE SEQUENCE</scope>
</reference>
<evidence type="ECO:0000313" key="1">
    <source>
        <dbReference type="EMBL" id="SVE30117.1"/>
    </source>
</evidence>
<accession>A0A383CCN0</accession>